<keyword evidence="6" id="KW-1185">Reference proteome</keyword>
<dbReference type="SMART" id="SM00419">
    <property type="entry name" value="HTH_CRP"/>
    <property type="match status" value="1"/>
</dbReference>
<dbReference type="InterPro" id="IPR001845">
    <property type="entry name" value="HTH_ArsR_DNA-bd_dom"/>
</dbReference>
<keyword evidence="3" id="KW-0804">Transcription</keyword>
<dbReference type="PANTHER" id="PTHR43132">
    <property type="entry name" value="ARSENICAL RESISTANCE OPERON REPRESSOR ARSR-RELATED"/>
    <property type="match status" value="1"/>
</dbReference>
<dbReference type="SMART" id="SM00418">
    <property type="entry name" value="HTH_ARSR"/>
    <property type="match status" value="1"/>
</dbReference>
<dbReference type="InterPro" id="IPR036388">
    <property type="entry name" value="WH-like_DNA-bd_sf"/>
</dbReference>
<dbReference type="CDD" id="cd00090">
    <property type="entry name" value="HTH_ARSR"/>
    <property type="match status" value="1"/>
</dbReference>
<gene>
    <name evidence="5" type="ORF">EV186_101992</name>
</gene>
<dbReference type="PROSITE" id="PS50987">
    <property type="entry name" value="HTH_ARSR_2"/>
    <property type="match status" value="1"/>
</dbReference>
<dbReference type="GO" id="GO:0003700">
    <property type="term" value="F:DNA-binding transcription factor activity"/>
    <property type="evidence" value="ECO:0007669"/>
    <property type="project" value="InterPro"/>
</dbReference>
<dbReference type="InterPro" id="IPR011991">
    <property type="entry name" value="ArsR-like_HTH"/>
</dbReference>
<dbReference type="Proteomes" id="UP000295444">
    <property type="component" value="Unassembled WGS sequence"/>
</dbReference>
<sequence length="325" mass="34929">MLELTFTPQDLVTTRFAFSPLWDVVASIRVLKRPAEHALHRPWADQARARLTAAGLDLAPLADLVPVPTKIIPAFVCPPPTVPVPDLELELAAVRSTPPAVVRSNLKSLPPTPALHDLADDPPSGLAALADVIKSYWDLVLRPHWPRITTLYQSDVHARARKLTEGGLTSLFADLDPNIGWDGEVLTVAHRTVSRRTGLGGRGLLLVPSVFVWPRVFSISASGWQPTLRYPPRRVATLWEKESRAPSSALAAVLGPSRAQLLAELEAPASTQELAARTGLSSSGVSQHLTAMRDAGLVSAHRAGRFVLYARTSAAESLLSAAGPT</sequence>
<dbReference type="Gene3D" id="1.10.10.10">
    <property type="entry name" value="Winged helix-like DNA-binding domain superfamily/Winged helix DNA-binding domain"/>
    <property type="match status" value="1"/>
</dbReference>
<dbReference type="GO" id="GO:0003677">
    <property type="term" value="F:DNA binding"/>
    <property type="evidence" value="ECO:0007669"/>
    <property type="project" value="UniProtKB-KW"/>
</dbReference>
<dbReference type="OrthoDB" id="3460651at2"/>
<evidence type="ECO:0000256" key="2">
    <source>
        <dbReference type="ARBA" id="ARBA00023125"/>
    </source>
</evidence>
<evidence type="ECO:0000313" key="5">
    <source>
        <dbReference type="EMBL" id="TDQ05028.1"/>
    </source>
</evidence>
<protein>
    <submittedName>
        <fullName evidence="5">Helix-turn-helix protein</fullName>
    </submittedName>
</protein>
<organism evidence="5 6">
    <name type="scientific">Labedaea rhizosphaerae</name>
    <dbReference type="NCBI Taxonomy" id="598644"/>
    <lineage>
        <taxon>Bacteria</taxon>
        <taxon>Bacillati</taxon>
        <taxon>Actinomycetota</taxon>
        <taxon>Actinomycetes</taxon>
        <taxon>Pseudonocardiales</taxon>
        <taxon>Pseudonocardiaceae</taxon>
        <taxon>Labedaea</taxon>
    </lineage>
</organism>
<keyword evidence="2" id="KW-0238">DNA-binding</keyword>
<feature type="domain" description="HTH arsR-type" evidence="4">
    <location>
        <begin position="238"/>
        <end position="325"/>
    </location>
</feature>
<reference evidence="5 6" key="1">
    <citation type="submission" date="2019-03" db="EMBL/GenBank/DDBJ databases">
        <title>Genomic Encyclopedia of Type Strains, Phase IV (KMG-IV): sequencing the most valuable type-strain genomes for metagenomic binning, comparative biology and taxonomic classification.</title>
        <authorList>
            <person name="Goeker M."/>
        </authorList>
    </citation>
    <scope>NUCLEOTIDE SEQUENCE [LARGE SCALE GENOMIC DNA]</scope>
    <source>
        <strain evidence="5 6">DSM 45361</strain>
    </source>
</reference>
<dbReference type="InterPro" id="IPR012318">
    <property type="entry name" value="HTH_CRP"/>
</dbReference>
<evidence type="ECO:0000256" key="3">
    <source>
        <dbReference type="ARBA" id="ARBA00023163"/>
    </source>
</evidence>
<dbReference type="PANTHER" id="PTHR43132:SF6">
    <property type="entry name" value="HTH-TYPE TRANSCRIPTIONAL REPRESSOR CZRA"/>
    <property type="match status" value="1"/>
</dbReference>
<dbReference type="RefSeq" id="WP_133847849.1">
    <property type="nucleotide sequence ID" value="NZ_SNXZ01000001.1"/>
</dbReference>
<evidence type="ECO:0000256" key="1">
    <source>
        <dbReference type="ARBA" id="ARBA00023015"/>
    </source>
</evidence>
<proteinExistence type="predicted"/>
<dbReference type="AlphaFoldDB" id="A0A4R6SLE1"/>
<dbReference type="Pfam" id="PF19361">
    <property type="entry name" value="DUF5937"/>
    <property type="match status" value="1"/>
</dbReference>
<comment type="caution">
    <text evidence="5">The sequence shown here is derived from an EMBL/GenBank/DDBJ whole genome shotgun (WGS) entry which is preliminary data.</text>
</comment>
<evidence type="ECO:0000313" key="6">
    <source>
        <dbReference type="Proteomes" id="UP000295444"/>
    </source>
</evidence>
<keyword evidence="1" id="KW-0805">Transcription regulation</keyword>
<evidence type="ECO:0000259" key="4">
    <source>
        <dbReference type="PROSITE" id="PS50987"/>
    </source>
</evidence>
<dbReference type="Pfam" id="PF12840">
    <property type="entry name" value="HTH_20"/>
    <property type="match status" value="1"/>
</dbReference>
<accession>A0A4R6SLE1</accession>
<dbReference type="InterPro" id="IPR051011">
    <property type="entry name" value="Metal_resp_trans_reg"/>
</dbReference>
<dbReference type="SUPFAM" id="SSF46785">
    <property type="entry name" value="Winged helix' DNA-binding domain"/>
    <property type="match status" value="1"/>
</dbReference>
<dbReference type="PRINTS" id="PR00778">
    <property type="entry name" value="HTHARSR"/>
</dbReference>
<dbReference type="EMBL" id="SNXZ01000001">
    <property type="protein sequence ID" value="TDQ05028.1"/>
    <property type="molecule type" value="Genomic_DNA"/>
</dbReference>
<name>A0A4R6SLE1_LABRH</name>
<dbReference type="InterPro" id="IPR045981">
    <property type="entry name" value="DUF5937"/>
</dbReference>
<dbReference type="InterPro" id="IPR036390">
    <property type="entry name" value="WH_DNA-bd_sf"/>
</dbReference>